<feature type="domain" description="Helicase ATP-binding" evidence="4">
    <location>
        <begin position="314"/>
        <end position="495"/>
    </location>
</feature>
<feature type="domain" description="Helicase C-terminal" evidence="5">
    <location>
        <begin position="707"/>
        <end position="861"/>
    </location>
</feature>
<keyword evidence="1" id="KW-0547">Nucleotide-binding</keyword>
<dbReference type="SMART" id="SM00490">
    <property type="entry name" value="HELICc"/>
    <property type="match status" value="1"/>
</dbReference>
<dbReference type="InterPro" id="IPR050628">
    <property type="entry name" value="SNF2_RAD54_helicase_TF"/>
</dbReference>
<dbReference type="GO" id="GO:0005634">
    <property type="term" value="C:nucleus"/>
    <property type="evidence" value="ECO:0007669"/>
    <property type="project" value="TreeGrafter"/>
</dbReference>
<evidence type="ECO:0000259" key="4">
    <source>
        <dbReference type="PROSITE" id="PS51192"/>
    </source>
</evidence>
<dbReference type="SMART" id="SM00487">
    <property type="entry name" value="DEXDc"/>
    <property type="match status" value="1"/>
</dbReference>
<dbReference type="InterPro" id="IPR049730">
    <property type="entry name" value="SNF2/RAD54-like_C"/>
</dbReference>
<dbReference type="InterPro" id="IPR000330">
    <property type="entry name" value="SNF2_N"/>
</dbReference>
<organism evidence="6 7">
    <name type="scientific">Didymella exigua CBS 183.55</name>
    <dbReference type="NCBI Taxonomy" id="1150837"/>
    <lineage>
        <taxon>Eukaryota</taxon>
        <taxon>Fungi</taxon>
        <taxon>Dikarya</taxon>
        <taxon>Ascomycota</taxon>
        <taxon>Pezizomycotina</taxon>
        <taxon>Dothideomycetes</taxon>
        <taxon>Pleosporomycetidae</taxon>
        <taxon>Pleosporales</taxon>
        <taxon>Pleosporineae</taxon>
        <taxon>Didymellaceae</taxon>
        <taxon>Didymella</taxon>
    </lineage>
</organism>
<evidence type="ECO:0000313" key="7">
    <source>
        <dbReference type="Proteomes" id="UP000800082"/>
    </source>
</evidence>
<dbReference type="GO" id="GO:0005524">
    <property type="term" value="F:ATP binding"/>
    <property type="evidence" value="ECO:0007669"/>
    <property type="project" value="UniProtKB-KW"/>
</dbReference>
<keyword evidence="7" id="KW-1185">Reference proteome</keyword>
<dbReference type="CDD" id="cd18008">
    <property type="entry name" value="DEXDc_SHPRH-like"/>
    <property type="match status" value="1"/>
</dbReference>
<evidence type="ECO:0000259" key="5">
    <source>
        <dbReference type="PROSITE" id="PS51194"/>
    </source>
</evidence>
<evidence type="ECO:0000256" key="3">
    <source>
        <dbReference type="ARBA" id="ARBA00022840"/>
    </source>
</evidence>
<evidence type="ECO:0000313" key="6">
    <source>
        <dbReference type="EMBL" id="KAF1927266.1"/>
    </source>
</evidence>
<dbReference type="Pfam" id="PF00176">
    <property type="entry name" value="SNF2-rel_dom"/>
    <property type="match status" value="1"/>
</dbReference>
<dbReference type="GO" id="GO:0006281">
    <property type="term" value="P:DNA repair"/>
    <property type="evidence" value="ECO:0007669"/>
    <property type="project" value="TreeGrafter"/>
</dbReference>
<dbReference type="RefSeq" id="XP_033447518.1">
    <property type="nucleotide sequence ID" value="XM_033590061.1"/>
</dbReference>
<keyword evidence="2" id="KW-0378">Hydrolase</keyword>
<dbReference type="AlphaFoldDB" id="A0A6A5RLM8"/>
<dbReference type="InterPro" id="IPR027417">
    <property type="entry name" value="P-loop_NTPase"/>
</dbReference>
<name>A0A6A5RLM8_9PLEO</name>
<gene>
    <name evidence="6" type="ORF">M421DRAFT_394374</name>
</gene>
<dbReference type="OrthoDB" id="448448at2759"/>
<keyword evidence="3" id="KW-0067">ATP-binding</keyword>
<reference evidence="6" key="1">
    <citation type="journal article" date="2020" name="Stud. Mycol.">
        <title>101 Dothideomycetes genomes: a test case for predicting lifestyles and emergence of pathogens.</title>
        <authorList>
            <person name="Haridas S."/>
            <person name="Albert R."/>
            <person name="Binder M."/>
            <person name="Bloem J."/>
            <person name="Labutti K."/>
            <person name="Salamov A."/>
            <person name="Andreopoulos B."/>
            <person name="Baker S."/>
            <person name="Barry K."/>
            <person name="Bills G."/>
            <person name="Bluhm B."/>
            <person name="Cannon C."/>
            <person name="Castanera R."/>
            <person name="Culley D."/>
            <person name="Daum C."/>
            <person name="Ezra D."/>
            <person name="Gonzalez J."/>
            <person name="Henrissat B."/>
            <person name="Kuo A."/>
            <person name="Liang C."/>
            <person name="Lipzen A."/>
            <person name="Lutzoni F."/>
            <person name="Magnuson J."/>
            <person name="Mondo S."/>
            <person name="Nolan M."/>
            <person name="Ohm R."/>
            <person name="Pangilinan J."/>
            <person name="Park H.-J."/>
            <person name="Ramirez L."/>
            <person name="Alfaro M."/>
            <person name="Sun H."/>
            <person name="Tritt A."/>
            <person name="Yoshinaga Y."/>
            <person name="Zwiers L.-H."/>
            <person name="Turgeon B."/>
            <person name="Goodwin S."/>
            <person name="Spatafora J."/>
            <person name="Crous P."/>
            <person name="Grigoriev I."/>
        </authorList>
    </citation>
    <scope>NUCLEOTIDE SEQUENCE</scope>
    <source>
        <strain evidence="6">CBS 183.55</strain>
    </source>
</reference>
<dbReference type="PANTHER" id="PTHR45626:SF52">
    <property type="entry name" value="SINGLE-STRANDED DNA-DEPENDENT ATPASE (EUROFUNG)"/>
    <property type="match status" value="1"/>
</dbReference>
<accession>A0A6A5RLM8</accession>
<evidence type="ECO:0000256" key="2">
    <source>
        <dbReference type="ARBA" id="ARBA00022801"/>
    </source>
</evidence>
<dbReference type="PANTHER" id="PTHR45626">
    <property type="entry name" value="TRANSCRIPTION TERMINATION FACTOR 2-RELATED"/>
    <property type="match status" value="1"/>
</dbReference>
<dbReference type="PROSITE" id="PS51192">
    <property type="entry name" value="HELICASE_ATP_BIND_1"/>
    <property type="match status" value="1"/>
</dbReference>
<dbReference type="Pfam" id="PF00271">
    <property type="entry name" value="Helicase_C"/>
    <property type="match status" value="1"/>
</dbReference>
<dbReference type="Gene3D" id="3.40.50.300">
    <property type="entry name" value="P-loop containing nucleotide triphosphate hydrolases"/>
    <property type="match status" value="1"/>
</dbReference>
<dbReference type="InterPro" id="IPR001650">
    <property type="entry name" value="Helicase_C-like"/>
</dbReference>
<dbReference type="Gene3D" id="3.40.50.10810">
    <property type="entry name" value="Tandem AAA-ATPase domain"/>
    <property type="match status" value="1"/>
</dbReference>
<dbReference type="InterPro" id="IPR038718">
    <property type="entry name" value="SNF2-like_sf"/>
</dbReference>
<dbReference type="CDD" id="cd18793">
    <property type="entry name" value="SF2_C_SNF"/>
    <property type="match status" value="1"/>
</dbReference>
<evidence type="ECO:0000256" key="1">
    <source>
        <dbReference type="ARBA" id="ARBA00022741"/>
    </source>
</evidence>
<proteinExistence type="predicted"/>
<dbReference type="GO" id="GO:0008094">
    <property type="term" value="F:ATP-dependent activity, acting on DNA"/>
    <property type="evidence" value="ECO:0007669"/>
    <property type="project" value="TreeGrafter"/>
</dbReference>
<dbReference type="GeneID" id="54347716"/>
<dbReference type="PROSITE" id="PS51194">
    <property type="entry name" value="HELICASE_CTER"/>
    <property type="match status" value="1"/>
</dbReference>
<dbReference type="GO" id="GO:0016787">
    <property type="term" value="F:hydrolase activity"/>
    <property type="evidence" value="ECO:0007669"/>
    <property type="project" value="UniProtKB-KW"/>
</dbReference>
<dbReference type="InterPro" id="IPR014001">
    <property type="entry name" value="Helicase_ATP-bd"/>
</dbReference>
<dbReference type="EMBL" id="ML978973">
    <property type="protein sequence ID" value="KAF1927266.1"/>
    <property type="molecule type" value="Genomic_DNA"/>
</dbReference>
<protein>
    <submittedName>
        <fullName evidence="6">Uncharacterized protein</fullName>
    </submittedName>
</protein>
<sequence>MTLKRPYPFGDDHAHMSYYTQQEHAREATPIDEPLCLLGSVRPMHSDQIIVLSSLQVLDVNAQARREVCDFIRLTYPPETDQHDIPFEILPKGDYFELLSNGHAFARLDKAFCSEARRLVGLEVRFQAYLKRGCWEEAARASRSCVNATVTFSVDVNVKSLRNHADKVGNILLRSGIRLQSPTHNPGGETYYNPQMLHIEGPFEKPDDIMTEPEGTPTPAVVLDRPAQSNAKPRPNSQNHVEQILDSLSHTNILHEIRTDTNRIKSTLMRHQMMALDFIAQRESSRPSAELTFWREKRRNGETYFQHKLTKSEATERREASGGILADDMGLGKSLTMLSAIASSLQEAERFASIKPANAEALSDIPKHSPATLIVVPSTNCPTNAHRHTFPHKVTFHKHLSTERHAEINLLFKKDIVLTTYATALEDTKKSPSPLSKIHWFRIVLDEAHKIRNQNTKMFRAVQQLPAQRRWCLTGAPIQNRLEDLGSLVAFLRLRELARMSNFRTYIITPTLSDRGNQFANLQTLLRTICLRRTRDILGLPQPITHPRSIRFSDEERHQYTDLYEHYKRQIQIAVSGNGRYASTTLQSIHELRLFCNNGLRRRQDEPHESDDETLSYLLQLEENACSNCGTIIFCIDKEEGQNRGMFIRPCRHLVCHSCWPQCVEKKKDTRCLLCTKGHPTSDFTTHVTTVKLNSAANEVVRPHPSKLLALLDDIKQTHREKCIVFSAWKKTLDLAAGLLTQAGLKHSMMHGGLSSKQRQKVLKDFKSLMGSNILLMTLGTGAEGLNLTVATHIYLLEPQWNPFVELQAMARAQRIGQTKQVVCVRYVMEETIEQSDVLNRQKTKTRLAGGGFKNQNMNDSLVR</sequence>
<dbReference type="SUPFAM" id="SSF52540">
    <property type="entry name" value="P-loop containing nucleoside triphosphate hydrolases"/>
    <property type="match status" value="2"/>
</dbReference>
<dbReference type="Proteomes" id="UP000800082">
    <property type="component" value="Unassembled WGS sequence"/>
</dbReference>